<organism evidence="1 2">
    <name type="scientific">Trinickia symbiotica</name>
    <dbReference type="NCBI Taxonomy" id="863227"/>
    <lineage>
        <taxon>Bacteria</taxon>
        <taxon>Pseudomonadati</taxon>
        <taxon>Pseudomonadota</taxon>
        <taxon>Betaproteobacteria</taxon>
        <taxon>Burkholderiales</taxon>
        <taxon>Burkholderiaceae</taxon>
        <taxon>Trinickia</taxon>
    </lineage>
</organism>
<protein>
    <submittedName>
        <fullName evidence="1">DUF1853 domain-containing protein</fullName>
    </submittedName>
</protein>
<dbReference type="EMBL" id="PNYC01000012">
    <property type="protein sequence ID" value="PMS35211.1"/>
    <property type="molecule type" value="Genomic_DNA"/>
</dbReference>
<dbReference type="Pfam" id="PF08907">
    <property type="entry name" value="DUF1853"/>
    <property type="match status" value="1"/>
</dbReference>
<accession>A0A2N7X0V6</accession>
<dbReference type="Proteomes" id="UP000235777">
    <property type="component" value="Unassembled WGS sequence"/>
</dbReference>
<dbReference type="OrthoDB" id="378654at2"/>
<evidence type="ECO:0000313" key="1">
    <source>
        <dbReference type="EMBL" id="PMS35211.1"/>
    </source>
</evidence>
<name>A0A2N7X0V6_9BURK</name>
<dbReference type="InterPro" id="IPR015003">
    <property type="entry name" value="DUF1853"/>
</dbReference>
<proteinExistence type="predicted"/>
<dbReference type="RefSeq" id="WP_018444174.1">
    <property type="nucleotide sequence ID" value="NZ_KB890219.1"/>
</dbReference>
<dbReference type="AlphaFoldDB" id="A0A2N7X0V6"/>
<evidence type="ECO:0000313" key="2">
    <source>
        <dbReference type="Proteomes" id="UP000235777"/>
    </source>
</evidence>
<comment type="caution">
    <text evidence="1">The sequence shown here is derived from an EMBL/GenBank/DDBJ whole genome shotgun (WGS) entry which is preliminary data.</text>
</comment>
<dbReference type="STRING" id="863227.GCA_000373005_05563"/>
<reference evidence="1 2" key="1">
    <citation type="submission" date="2018-01" db="EMBL/GenBank/DDBJ databases">
        <title>Whole genome analyses suggest that Burkholderia sensu lato contains two further novel genera in the rhizoxinica-symbiotica group Mycetohabitans gen. nov., and Trinickia gen. nov.: implications for the evolution of diazotrophy and nodulation in the Burkholderiaceae.</title>
        <authorList>
            <person name="Estrada-de los Santos P."/>
            <person name="Palmer M."/>
            <person name="Chavez-Ramirez B."/>
            <person name="Beukes C."/>
            <person name="Steenkamp E.T."/>
            <person name="Hirsch A.M."/>
            <person name="Manyaka P."/>
            <person name="Maluk M."/>
            <person name="Lafos M."/>
            <person name="Crook M."/>
            <person name="Gross E."/>
            <person name="Simon M.F."/>
            <person name="Bueno dos Reis Junior F."/>
            <person name="Poole P.S."/>
            <person name="Venter S.N."/>
            <person name="James E.K."/>
        </authorList>
    </citation>
    <scope>NUCLEOTIDE SEQUENCE [LARGE SCALE GENOMIC DNA]</scope>
    <source>
        <strain evidence="1 2">JPY 581</strain>
    </source>
</reference>
<keyword evidence="2" id="KW-1185">Reference proteome</keyword>
<gene>
    <name evidence="1" type="ORF">C0Z20_19020</name>
</gene>
<sequence>MNALEPADRRAVLEALLAELHDDAVRDLAWLLFSPPLLREQPPLGMLVNAFETADEVAATEAWLLALDRDSDPLRQTLATSRLTRLGRYAECLLAYFLAHGPATRLIAANVALRLAGRTVGECDFLVETASGRRQHWELAVKCYLHLGGESASLADYVGPNLQDRFDVKLARLLEHQLPLSARDEFASLGHAGPWEAQMLVKGWLFYRWREDAPVRNVALPQLHPQAVDPLHARGFWITRAQWPRFAGRFACDATRVDNFASHSAIEQSSRLSLQRADAWAILPRLAWLAPRRSSKGDGAQAAGLSTAQALAERLAQHDDPTMVAAFVRAEGDAGSPHWRESARGFVVPDDWPERACAFAGRPYHQR</sequence>